<keyword evidence="2" id="KW-1133">Transmembrane helix</keyword>
<comment type="caution">
    <text evidence="3">The sequence shown here is derived from an EMBL/GenBank/DDBJ whole genome shotgun (WGS) entry which is preliminary data.</text>
</comment>
<name>A0A151HLM2_TOXGO</name>
<keyword evidence="2 3" id="KW-0812">Transmembrane</keyword>
<keyword evidence="2" id="KW-0472">Membrane</keyword>
<evidence type="ECO:0000313" key="4">
    <source>
        <dbReference type="Proteomes" id="UP000075225"/>
    </source>
</evidence>
<reference evidence="4" key="1">
    <citation type="submission" date="2016-03" db="EMBL/GenBank/DDBJ databases">
        <authorList>
            <person name="Sibley D."/>
            <person name="Venepally P."/>
            <person name="Karamycheva S."/>
            <person name="Hadjithomas M."/>
            <person name="Khan A."/>
            <person name="Brunk B."/>
            <person name="Roos D."/>
            <person name="Caler E."/>
            <person name="Lorenzi H."/>
        </authorList>
    </citation>
    <scope>NUCLEOTIDE SEQUENCE [LARGE SCALE GENOMIC DNA]</scope>
    <source>
        <strain evidence="4">TgCatPRC2</strain>
    </source>
</reference>
<dbReference type="EMBL" id="AHZP02000576">
    <property type="protein sequence ID" value="KYK70287.1"/>
    <property type="molecule type" value="Genomic_DNA"/>
</dbReference>
<accession>A0A151HLM2</accession>
<gene>
    <name evidence="3" type="ORF">TGPRC2_258870</name>
</gene>
<sequence>MRVVARPTECADTRRLTRVSLNCPRRVERPFYSVLFPSADRFTMSFTPFFVTLGCDADEYLIIEQLVCCDHSDLTDAPSCCIVACVPCPPRCTWTIPSDESVLRCCFLATPICIVMRFVLSLFMMECAVGRSGIPTKCRCFLGCPFPATSRSSTASRHYLLLFFLDVLVISVTVDIYVRAYPIERVRAHTGDERPFNVTTGSSERRGNTPHDGITWIAEHLADTDSGKDSHDYRFLNDDQHNHVEEGDGEVGGRTAAADEEEESSRILPTFTVQDIPSGDADVHKAAGDVDTSTTTTAVDEDAVGMPTEGDIPKGDKQVYEAFGRQGSRTVVAEVVEDDSKDSRASQDTMDNINHTTQRLLRGMDDGAFVRGGGVQEFVKAMTVPRIEEKTKGQLAGVLRLIEALEAMKGSNSKSDQSPRRFGCSVLQQPFRTVVDYDVVITTAAALANAGVNVAAGGGGPVFPVFPDVAKVRSLAEEPLDGQQAAARESQLRSRGFVVPVADMVAAVKREWSEEPIDCGRCTVGGGYLPVRLLKKEVDEGEELLHFADVEYPTSISRGTVVSVPASWLIVKGLSLRELTPGVTGFILCVENGEKPVFVPRGQGLFSQYAEYRAGAFRERVAVDQFVIVRGSRRNESVLEAKLILDPRAYSVHQSVNRYDPSFLFFGTIEGPPITQSLFVTSALKTSNECIIERTVDDGPVSLDCKGWRKFERRMREYEETKAAITKRSRWRLIKYLVLALGVASAGLLYAGHRKERPHGILRVRPSQIMKHKYYDKIMVALRGRRHAARGYWKAFLDRGIQELLVPQPALHLLSYFDAMHPENLRDALRTVRGDTGTVSRWMDWASGRREAAKGVLYKGAGGHGVAATGVIATLYGLLRSGTYAYRRSKLYLRGRKVKQYAANVLSQKNGRRKARRMIVFLVVQ</sequence>
<proteinExistence type="predicted"/>
<evidence type="ECO:0000313" key="3">
    <source>
        <dbReference type="EMBL" id="KYK70287.1"/>
    </source>
</evidence>
<evidence type="ECO:0000256" key="2">
    <source>
        <dbReference type="SAM" id="Phobius"/>
    </source>
</evidence>
<dbReference type="AlphaFoldDB" id="A0A151HLM2"/>
<organism evidence="3 4">
    <name type="scientific">Toxoplasma gondii TgCatPRC2</name>
    <dbReference type="NCBI Taxonomy" id="1130821"/>
    <lineage>
        <taxon>Eukaryota</taxon>
        <taxon>Sar</taxon>
        <taxon>Alveolata</taxon>
        <taxon>Apicomplexa</taxon>
        <taxon>Conoidasida</taxon>
        <taxon>Coccidia</taxon>
        <taxon>Eucoccidiorida</taxon>
        <taxon>Eimeriorina</taxon>
        <taxon>Sarcocystidae</taxon>
        <taxon>Toxoplasma</taxon>
    </lineage>
</organism>
<dbReference type="Proteomes" id="UP000075225">
    <property type="component" value="Unassembled WGS sequence"/>
</dbReference>
<dbReference type="OrthoDB" id="10365371at2759"/>
<dbReference type="VEuPathDB" id="ToxoDB:TGPRC2_258870"/>
<feature type="region of interest" description="Disordered" evidence="1">
    <location>
        <begin position="193"/>
        <end position="212"/>
    </location>
</feature>
<protein>
    <submittedName>
        <fullName evidence="3">Putative transmembrane protein</fullName>
    </submittedName>
</protein>
<evidence type="ECO:0000256" key="1">
    <source>
        <dbReference type="SAM" id="MobiDB-lite"/>
    </source>
</evidence>
<feature type="region of interest" description="Disordered" evidence="1">
    <location>
        <begin position="240"/>
        <end position="267"/>
    </location>
</feature>
<feature type="transmembrane region" description="Helical" evidence="2">
    <location>
        <begin position="159"/>
        <end position="178"/>
    </location>
</feature>